<dbReference type="KEGG" id="cdes:C0J27_01295"/>
<dbReference type="AlphaFoldDB" id="A0A345ZAR8"/>
<reference evidence="2 3" key="1">
    <citation type="submission" date="2017-12" db="EMBL/GenBank/DDBJ databases">
        <title>Chromulinavorax destructans is a abundant pathogen of dominant heterotrophic picoflagllates.</title>
        <authorList>
            <person name="Deeg C.M."/>
            <person name="Zimmer M."/>
            <person name="Suttle C.A."/>
        </authorList>
    </citation>
    <scope>NUCLEOTIDE SEQUENCE [LARGE SCALE GENOMIC DNA]</scope>
    <source>
        <strain evidence="2 3">SeV1</strain>
    </source>
</reference>
<gene>
    <name evidence="2" type="ORF">C0J27_01295</name>
</gene>
<dbReference type="RefSeq" id="WP_115585400.1">
    <property type="nucleotide sequence ID" value="NZ_CP025544.1"/>
</dbReference>
<protein>
    <submittedName>
        <fullName evidence="2">Uncharacterized protein</fullName>
    </submittedName>
</protein>
<evidence type="ECO:0000256" key="1">
    <source>
        <dbReference type="SAM" id="Phobius"/>
    </source>
</evidence>
<dbReference type="Proteomes" id="UP000254834">
    <property type="component" value="Chromosome"/>
</dbReference>
<keyword evidence="1" id="KW-1133">Transmembrane helix</keyword>
<sequence>MKKQLRNFIFYSIAMMITVNASVYAGKKHSLIMSYEDYANTKQYSSYYYSLKVNNLSLFCLGVNDLYESENYQCFQLQEFWNKFLKQTGGEKCVVLIEGSRHSLYDNEHDAIMKSDTKGGLLKFLAHQQNITVLCLEPDEKYLKVKLSKDFLEDEIVYRDFAYVGQLFYRYKKNKKMQQTGNFFGNRKKGSLDLEFEKFYDSYNTGISFDRMKEIHRKIFEKDLDVADEQWFYDVHNPLLVQSRMNVLARRVGRIRDEFIIDYIAKLKSKKNNIFIACNVTNVVMQEQAINSLYGIDMDDNSWI</sequence>
<proteinExistence type="predicted"/>
<name>A0A345ZAR8_9BACT</name>
<keyword evidence="1" id="KW-0472">Membrane</keyword>
<feature type="transmembrane region" description="Helical" evidence="1">
    <location>
        <begin position="7"/>
        <end position="26"/>
    </location>
</feature>
<keyword evidence="1" id="KW-0812">Transmembrane</keyword>
<evidence type="ECO:0000313" key="3">
    <source>
        <dbReference type="Proteomes" id="UP000254834"/>
    </source>
</evidence>
<keyword evidence="3" id="KW-1185">Reference proteome</keyword>
<evidence type="ECO:0000313" key="2">
    <source>
        <dbReference type="EMBL" id="AXK60385.1"/>
    </source>
</evidence>
<accession>A0A345ZAR8</accession>
<dbReference type="EMBL" id="CP025544">
    <property type="protein sequence ID" value="AXK60385.1"/>
    <property type="molecule type" value="Genomic_DNA"/>
</dbReference>
<organism evidence="2 3">
    <name type="scientific">Candidatus Chromulinivorax destructor</name>
    <dbReference type="NCBI Taxonomy" id="2066483"/>
    <lineage>
        <taxon>Bacteria</taxon>
        <taxon>Candidatus Babelota</taxon>
        <taxon>Candidatus Babeliae</taxon>
        <taxon>Candidatus Babeliales</taxon>
        <taxon>Candidatus Chromulinivoraceae</taxon>
        <taxon>Candidatus Chromulinivorax</taxon>
    </lineage>
</organism>